<sequence length="207" mass="22803">MMNRILFFGFFCLLPLFSFAQVEISPMVGYQLGGSIDFWEGKFKINDQVNYGLQLAYPIREGMAVELSYTRMDTDAEFRAYRGGFEDRSFDLAVQYIQLGAVRSFGQGPAEPFVLLNAGAGWASPKVNDIDDEWRFSVMFGGGLKYWFNDQMALKFQARMMMPLYFAGGGIYGGIGTGGPSAGVSVGSTAIMVQGDFSLGLSIRLGQ</sequence>
<reference evidence="4 5" key="1">
    <citation type="submission" date="2021-12" db="EMBL/GenBank/DDBJ databases">
        <title>Genome sequencing of bacteria with rrn-lacking chromosome and rrn-plasmid.</title>
        <authorList>
            <person name="Anda M."/>
            <person name="Iwasaki W."/>
        </authorList>
    </citation>
    <scope>NUCLEOTIDE SEQUENCE [LARGE SCALE GENOMIC DNA]</scope>
    <source>
        <strain evidence="4 5">NBRC 15940</strain>
    </source>
</reference>
<protein>
    <recommendedName>
        <fullName evidence="3">Outer membrane protein beta-barrel domain-containing protein</fullName>
    </recommendedName>
</protein>
<proteinExistence type="predicted"/>
<accession>A0AAN4VYR4</accession>
<dbReference type="Pfam" id="PF13505">
    <property type="entry name" value="OMP_b-brl"/>
    <property type="match status" value="1"/>
</dbReference>
<dbReference type="AlphaFoldDB" id="A0AAN4VYR4"/>
<keyword evidence="1 2" id="KW-0732">Signal</keyword>
<dbReference type="EMBL" id="BQKE01000001">
    <property type="protein sequence ID" value="GJM62228.1"/>
    <property type="molecule type" value="Genomic_DNA"/>
</dbReference>
<evidence type="ECO:0000259" key="3">
    <source>
        <dbReference type="Pfam" id="PF13505"/>
    </source>
</evidence>
<organism evidence="4 5">
    <name type="scientific">Persicobacter diffluens</name>
    <dbReference type="NCBI Taxonomy" id="981"/>
    <lineage>
        <taxon>Bacteria</taxon>
        <taxon>Pseudomonadati</taxon>
        <taxon>Bacteroidota</taxon>
        <taxon>Cytophagia</taxon>
        <taxon>Cytophagales</taxon>
        <taxon>Persicobacteraceae</taxon>
        <taxon>Persicobacter</taxon>
    </lineage>
</organism>
<evidence type="ECO:0000256" key="2">
    <source>
        <dbReference type="SAM" id="SignalP"/>
    </source>
</evidence>
<evidence type="ECO:0000313" key="4">
    <source>
        <dbReference type="EMBL" id="GJM62228.1"/>
    </source>
</evidence>
<feature type="domain" description="Outer membrane protein beta-barrel" evidence="3">
    <location>
        <begin position="11"/>
        <end position="159"/>
    </location>
</feature>
<dbReference type="InterPro" id="IPR011250">
    <property type="entry name" value="OMP/PagP_B-barrel"/>
</dbReference>
<name>A0AAN4VYR4_9BACT</name>
<dbReference type="SUPFAM" id="SSF56925">
    <property type="entry name" value="OMPA-like"/>
    <property type="match status" value="1"/>
</dbReference>
<feature type="chain" id="PRO_5042893902" description="Outer membrane protein beta-barrel domain-containing protein" evidence="2">
    <location>
        <begin position="21"/>
        <end position="207"/>
    </location>
</feature>
<feature type="signal peptide" evidence="2">
    <location>
        <begin position="1"/>
        <end position="20"/>
    </location>
</feature>
<dbReference type="Gene3D" id="2.40.160.20">
    <property type="match status" value="1"/>
</dbReference>
<dbReference type="InterPro" id="IPR027385">
    <property type="entry name" value="Beta-barrel_OMP"/>
</dbReference>
<dbReference type="RefSeq" id="WP_338237549.1">
    <property type="nucleotide sequence ID" value="NZ_BQKE01000001.1"/>
</dbReference>
<comment type="caution">
    <text evidence="4">The sequence shown here is derived from an EMBL/GenBank/DDBJ whole genome shotgun (WGS) entry which is preliminary data.</text>
</comment>
<keyword evidence="5" id="KW-1185">Reference proteome</keyword>
<gene>
    <name evidence="4" type="ORF">PEDI_27800</name>
</gene>
<evidence type="ECO:0000313" key="5">
    <source>
        <dbReference type="Proteomes" id="UP001310022"/>
    </source>
</evidence>
<dbReference type="Proteomes" id="UP001310022">
    <property type="component" value="Unassembled WGS sequence"/>
</dbReference>
<evidence type="ECO:0000256" key="1">
    <source>
        <dbReference type="ARBA" id="ARBA00022729"/>
    </source>
</evidence>